<dbReference type="AlphaFoldDB" id="A0A5E7RY32"/>
<protein>
    <submittedName>
        <fullName evidence="1">Uncharacterized protein</fullName>
    </submittedName>
</protein>
<accession>A0A5E7RY32</accession>
<dbReference type="EMBL" id="CABVJF010000002">
    <property type="protein sequence ID" value="VVP78909.1"/>
    <property type="molecule type" value="Genomic_DNA"/>
</dbReference>
<dbReference type="Proteomes" id="UP000381378">
    <property type="component" value="Unassembled WGS sequence"/>
</dbReference>
<organism evidence="1 2">
    <name type="scientific">Pseudomonas fluorescens</name>
    <dbReference type="NCBI Taxonomy" id="294"/>
    <lineage>
        <taxon>Bacteria</taxon>
        <taxon>Pseudomonadati</taxon>
        <taxon>Pseudomonadota</taxon>
        <taxon>Gammaproteobacteria</taxon>
        <taxon>Pseudomonadales</taxon>
        <taxon>Pseudomonadaceae</taxon>
        <taxon>Pseudomonas</taxon>
    </lineage>
</organism>
<gene>
    <name evidence="1" type="ORF">PS928_00525</name>
</gene>
<reference evidence="1 2" key="1">
    <citation type="submission" date="2019-09" db="EMBL/GenBank/DDBJ databases">
        <authorList>
            <person name="Chandra G."/>
            <person name="Truman W A."/>
        </authorList>
    </citation>
    <scope>NUCLEOTIDE SEQUENCE [LARGE SCALE GENOMIC DNA]</scope>
    <source>
        <strain evidence="1">PS928</strain>
    </source>
</reference>
<name>A0A5E7RY32_PSEFL</name>
<proteinExistence type="predicted"/>
<evidence type="ECO:0000313" key="1">
    <source>
        <dbReference type="EMBL" id="VVP78909.1"/>
    </source>
</evidence>
<evidence type="ECO:0000313" key="2">
    <source>
        <dbReference type="Proteomes" id="UP000381378"/>
    </source>
</evidence>
<sequence length="38" mass="4506">MAQSQINNLMNKWQSATQEFYYYCKGLNNKIYGRKEAA</sequence>